<dbReference type="Proteomes" id="UP000789375">
    <property type="component" value="Unassembled WGS sequence"/>
</dbReference>
<protein>
    <submittedName>
        <fullName evidence="3">13181_t:CDS:1</fullName>
    </submittedName>
</protein>
<feature type="compositionally biased region" description="Polar residues" evidence="1">
    <location>
        <begin position="356"/>
        <end position="407"/>
    </location>
</feature>
<feature type="region of interest" description="Disordered" evidence="1">
    <location>
        <begin position="197"/>
        <end position="426"/>
    </location>
</feature>
<feature type="compositionally biased region" description="Low complexity" evidence="1">
    <location>
        <begin position="297"/>
        <end position="312"/>
    </location>
</feature>
<reference evidence="3" key="1">
    <citation type="submission" date="2021-06" db="EMBL/GenBank/DDBJ databases">
        <authorList>
            <person name="Kallberg Y."/>
            <person name="Tangrot J."/>
            <person name="Rosling A."/>
        </authorList>
    </citation>
    <scope>NUCLEOTIDE SEQUENCE</scope>
    <source>
        <strain evidence="3">87-6 pot B 2015</strain>
    </source>
</reference>
<feature type="compositionally biased region" description="Polar residues" evidence="1">
    <location>
        <begin position="198"/>
        <end position="229"/>
    </location>
</feature>
<sequence>LAYAIEKRENEIDASGGRFITKFYGPLLAAGLLTFNILIILFGALVLRRITQRHGMNKSCTFYDIYSSDSSDSSNSTDSVESNPSPDNYNDKGREISEELFNDFDSDGANDKTEKFIDEYHENHECHEEYGTNKSTPPDNSIETIQSTQVSMPQTKAQRSSLHSNSTMLRINSIRTIPISSTNSHINSEIPQARIARTDSNATSPRISSTQTMPISPIHSHTNSAISRTETTRTDSITSSNSYSSTQVSMPRTIAQRSSLRSNDATSPRISSIQTMPISPIHSHTNSAISRTETARSGSITSSNSYSSTQVSMPRPMVQRPTLRSNDAMSRVSSIRTISNSPINNSAISRTENARTDSITSFNSTQVSMPRLHSNATSPRISSIQTMPISPIHSHTNSAISRTETARSGSITSSNSYSSTQVSMPRPMVQRPTLHYNSAMSRVNSVRTIPNSPINSHTNSAISRAETARTDSITSSNSYSSTQLSMPRAIAQRPSLHYNSTSPRISSIRSIPNSPINSHTFSSISRTETVQRPKNSTRRTRSVQLPAPVARIERGPEKRKVYYSYI</sequence>
<organism evidence="3 4">
    <name type="scientific">Funneliformis mosseae</name>
    <name type="common">Endomycorrhizal fungus</name>
    <name type="synonym">Glomus mosseae</name>
    <dbReference type="NCBI Taxonomy" id="27381"/>
    <lineage>
        <taxon>Eukaryota</taxon>
        <taxon>Fungi</taxon>
        <taxon>Fungi incertae sedis</taxon>
        <taxon>Mucoromycota</taxon>
        <taxon>Glomeromycotina</taxon>
        <taxon>Glomeromycetes</taxon>
        <taxon>Glomerales</taxon>
        <taxon>Glomeraceae</taxon>
        <taxon>Funneliformis</taxon>
    </lineage>
</organism>
<feature type="compositionally biased region" description="Polar residues" evidence="1">
    <location>
        <begin position="255"/>
        <end position="296"/>
    </location>
</feature>
<feature type="compositionally biased region" description="Low complexity" evidence="1">
    <location>
        <begin position="234"/>
        <end position="249"/>
    </location>
</feature>
<feature type="region of interest" description="Disordered" evidence="1">
    <location>
        <begin position="499"/>
        <end position="542"/>
    </location>
</feature>
<evidence type="ECO:0000256" key="1">
    <source>
        <dbReference type="SAM" id="MobiDB-lite"/>
    </source>
</evidence>
<feature type="non-terminal residue" evidence="3">
    <location>
        <position position="1"/>
    </location>
</feature>
<gene>
    <name evidence="3" type="ORF">FMOSSE_LOCUS14250</name>
</gene>
<keyword evidence="2" id="KW-0472">Membrane</keyword>
<evidence type="ECO:0000313" key="4">
    <source>
        <dbReference type="Proteomes" id="UP000789375"/>
    </source>
</evidence>
<feature type="compositionally biased region" description="Low complexity" evidence="1">
    <location>
        <begin position="70"/>
        <end position="85"/>
    </location>
</feature>
<feature type="transmembrane region" description="Helical" evidence="2">
    <location>
        <begin position="23"/>
        <end position="47"/>
    </location>
</feature>
<name>A0A9N9N7S7_FUNMO</name>
<accession>A0A9N9N7S7</accession>
<dbReference type="EMBL" id="CAJVPP010010353">
    <property type="protein sequence ID" value="CAG8709859.1"/>
    <property type="molecule type" value="Genomic_DNA"/>
</dbReference>
<feature type="compositionally biased region" description="Low complexity" evidence="1">
    <location>
        <begin position="499"/>
        <end position="518"/>
    </location>
</feature>
<feature type="region of interest" description="Disordered" evidence="1">
    <location>
        <begin position="448"/>
        <end position="485"/>
    </location>
</feature>
<feature type="compositionally biased region" description="Low complexity" evidence="1">
    <location>
        <begin position="338"/>
        <end position="349"/>
    </location>
</feature>
<feature type="compositionally biased region" description="Polar residues" evidence="1">
    <location>
        <begin position="322"/>
        <end position="337"/>
    </location>
</feature>
<keyword evidence="4" id="KW-1185">Reference proteome</keyword>
<comment type="caution">
    <text evidence="3">The sequence shown here is derived from an EMBL/GenBank/DDBJ whole genome shotgun (WGS) entry which is preliminary data.</text>
</comment>
<keyword evidence="2" id="KW-1133">Transmembrane helix</keyword>
<dbReference type="AlphaFoldDB" id="A0A9N9N7S7"/>
<evidence type="ECO:0000313" key="3">
    <source>
        <dbReference type="EMBL" id="CAG8709859.1"/>
    </source>
</evidence>
<feature type="compositionally biased region" description="Low complexity" evidence="1">
    <location>
        <begin position="408"/>
        <end position="423"/>
    </location>
</feature>
<keyword evidence="2" id="KW-0812">Transmembrane</keyword>
<evidence type="ECO:0000256" key="2">
    <source>
        <dbReference type="SAM" id="Phobius"/>
    </source>
</evidence>
<feature type="compositionally biased region" description="Low complexity" evidence="1">
    <location>
        <begin position="470"/>
        <end position="485"/>
    </location>
</feature>
<feature type="region of interest" description="Disordered" evidence="1">
    <location>
        <begin position="70"/>
        <end position="93"/>
    </location>
</feature>
<proteinExistence type="predicted"/>
<feature type="compositionally biased region" description="Polar residues" evidence="1">
    <location>
        <begin position="448"/>
        <end position="462"/>
    </location>
</feature>
<feature type="compositionally biased region" description="Polar residues" evidence="1">
    <location>
        <begin position="519"/>
        <end position="534"/>
    </location>
</feature>